<evidence type="ECO:0000256" key="6">
    <source>
        <dbReference type="SAM" id="MobiDB-lite"/>
    </source>
</evidence>
<feature type="binding site" description="axial binding residue" evidence="3">
    <location>
        <position position="489"/>
    </location>
    <ligand>
        <name>heme</name>
        <dbReference type="ChEBI" id="CHEBI:30413"/>
    </ligand>
    <ligandPart>
        <name>Fe</name>
        <dbReference type="ChEBI" id="CHEBI:18248"/>
    </ligandPart>
</feature>
<dbReference type="GO" id="GO:0020037">
    <property type="term" value="F:heme binding"/>
    <property type="evidence" value="ECO:0007669"/>
    <property type="project" value="InterPro"/>
</dbReference>
<evidence type="ECO:0000256" key="2">
    <source>
        <dbReference type="ARBA" id="ARBA00010617"/>
    </source>
</evidence>
<feature type="region of interest" description="Disordered" evidence="6">
    <location>
        <begin position="413"/>
        <end position="462"/>
    </location>
</feature>
<dbReference type="PROSITE" id="PS00086">
    <property type="entry name" value="CYTOCHROME_P450"/>
    <property type="match status" value="1"/>
</dbReference>
<evidence type="ECO:0000256" key="5">
    <source>
        <dbReference type="SAM" id="Coils"/>
    </source>
</evidence>
<keyword evidence="3 4" id="KW-0408">Iron</keyword>
<dbReference type="InterPro" id="IPR002401">
    <property type="entry name" value="Cyt_P450_E_grp-I"/>
</dbReference>
<keyword evidence="4" id="KW-0560">Oxidoreductase</keyword>
<keyword evidence="4" id="KW-0503">Monooxygenase</keyword>
<reference evidence="8" key="1">
    <citation type="submission" date="2014-11" db="EMBL/GenBank/DDBJ databases">
        <authorList>
            <person name="Otto D Thomas"/>
            <person name="Naeem Raeece"/>
        </authorList>
    </citation>
    <scope>NUCLEOTIDE SEQUENCE</scope>
</reference>
<evidence type="ECO:0000256" key="1">
    <source>
        <dbReference type="ARBA" id="ARBA00001971"/>
    </source>
</evidence>
<comment type="similarity">
    <text evidence="2 4">Belongs to the cytochrome P450 family.</text>
</comment>
<dbReference type="PRINTS" id="PR00385">
    <property type="entry name" value="P450"/>
</dbReference>
<dbReference type="GO" id="GO:0016705">
    <property type="term" value="F:oxidoreductase activity, acting on paired donors, with incorporation or reduction of molecular oxygen"/>
    <property type="evidence" value="ECO:0007669"/>
    <property type="project" value="InterPro"/>
</dbReference>
<dbReference type="PhylomeDB" id="A0A0G4HET7"/>
<proteinExistence type="inferred from homology"/>
<evidence type="ECO:0000313" key="8">
    <source>
        <dbReference type="EMBL" id="CEM42371.1"/>
    </source>
</evidence>
<dbReference type="SUPFAM" id="SSF48264">
    <property type="entry name" value="Cytochrome P450"/>
    <property type="match status" value="1"/>
</dbReference>
<protein>
    <recommendedName>
        <fullName evidence="9">Cytochrome P450</fullName>
    </recommendedName>
</protein>
<gene>
    <name evidence="8" type="ORF">Cvel_26699</name>
</gene>
<sequence length="544" mass="60888">MATRTHVVIGAAAAGAAALAALLYLHTRRSKKRKGQKSSQLLPNSSRQKTLKYLMEGDVWKFHVYEVPAARKEGHEVVHASPPHIFGQPFHLAIKAAHVESILGAEGLEKARQFYEPFDNAFGLGYKNLVTRKSKGDGWHPIRKKVAPFFAQTNLSKRMEGIHEKLQEMLDNFKAAGAKDEALDIGAEFTKLTVDVIAATAFDYDLKTQKGGEEGEAILEGIPILLKEAVLSHHIPVRRWFSWFFPEVQKANKMREKLTEICLKILRLRREKGEIDLSKDNTLIARILDAEYESEMHRAADVMTFLFAGHDTTGFTLSWTVFELVKHPEKLKRAQQEIESLMEERPADKRDGLITFEDFGKIPFIYACIREAMRMWPVVPGGGSRQVPKGHPLTLGDYVIPAGGTVAISQAGLGRAPEWGDPNNFRPERWLEESDTETATEAPASSSESESEDTQAQSLQPQLKKAKALPIAELQKKYWLPFSSGPRNCVGMNLALMEARVVLAAVLYHFNFDVKKLPVPGDEMTTYAIAKPKGGVWLVPRSRR</sequence>
<feature type="compositionally biased region" description="Low complexity" evidence="6">
    <location>
        <begin position="439"/>
        <end position="458"/>
    </location>
</feature>
<feature type="transmembrane region" description="Helical" evidence="7">
    <location>
        <begin position="6"/>
        <end position="25"/>
    </location>
</feature>
<dbReference type="PANTHER" id="PTHR24305:SF166">
    <property type="entry name" value="CYTOCHROME P450 12A4, MITOCHONDRIAL-RELATED"/>
    <property type="match status" value="1"/>
</dbReference>
<dbReference type="VEuPathDB" id="CryptoDB:Cvel_26699"/>
<keyword evidence="7" id="KW-0812">Transmembrane</keyword>
<dbReference type="InterPro" id="IPR036396">
    <property type="entry name" value="Cyt_P450_sf"/>
</dbReference>
<evidence type="ECO:0000256" key="3">
    <source>
        <dbReference type="PIRSR" id="PIRSR602401-1"/>
    </source>
</evidence>
<feature type="coiled-coil region" evidence="5">
    <location>
        <begin position="324"/>
        <end position="351"/>
    </location>
</feature>
<keyword evidence="5" id="KW-0175">Coiled coil</keyword>
<keyword evidence="3 4" id="KW-0479">Metal-binding</keyword>
<dbReference type="AlphaFoldDB" id="A0A0G4HET7"/>
<dbReference type="GO" id="GO:0004497">
    <property type="term" value="F:monooxygenase activity"/>
    <property type="evidence" value="ECO:0007669"/>
    <property type="project" value="UniProtKB-KW"/>
</dbReference>
<organism evidence="8">
    <name type="scientific">Chromera velia CCMP2878</name>
    <dbReference type="NCBI Taxonomy" id="1169474"/>
    <lineage>
        <taxon>Eukaryota</taxon>
        <taxon>Sar</taxon>
        <taxon>Alveolata</taxon>
        <taxon>Colpodellida</taxon>
        <taxon>Chromeraceae</taxon>
        <taxon>Chromera</taxon>
    </lineage>
</organism>
<dbReference type="EMBL" id="CDMZ01002437">
    <property type="protein sequence ID" value="CEM42371.1"/>
    <property type="molecule type" value="Genomic_DNA"/>
</dbReference>
<keyword evidence="3 4" id="KW-0349">Heme</keyword>
<dbReference type="InterPro" id="IPR050121">
    <property type="entry name" value="Cytochrome_P450_monoxygenase"/>
</dbReference>
<evidence type="ECO:0000256" key="7">
    <source>
        <dbReference type="SAM" id="Phobius"/>
    </source>
</evidence>
<accession>A0A0G4HET7</accession>
<dbReference type="InterPro" id="IPR001128">
    <property type="entry name" value="Cyt_P450"/>
</dbReference>
<keyword evidence="7" id="KW-0472">Membrane</keyword>
<keyword evidence="7" id="KW-1133">Transmembrane helix</keyword>
<dbReference type="PRINTS" id="PR00463">
    <property type="entry name" value="EP450I"/>
</dbReference>
<dbReference type="Pfam" id="PF00067">
    <property type="entry name" value="p450"/>
    <property type="match status" value="1"/>
</dbReference>
<dbReference type="Gene3D" id="1.10.630.10">
    <property type="entry name" value="Cytochrome P450"/>
    <property type="match status" value="1"/>
</dbReference>
<dbReference type="PANTHER" id="PTHR24305">
    <property type="entry name" value="CYTOCHROME P450"/>
    <property type="match status" value="1"/>
</dbReference>
<dbReference type="GO" id="GO:0005506">
    <property type="term" value="F:iron ion binding"/>
    <property type="evidence" value="ECO:0007669"/>
    <property type="project" value="InterPro"/>
</dbReference>
<name>A0A0G4HET7_9ALVE</name>
<evidence type="ECO:0008006" key="9">
    <source>
        <dbReference type="Google" id="ProtNLM"/>
    </source>
</evidence>
<comment type="cofactor">
    <cofactor evidence="1 3">
        <name>heme</name>
        <dbReference type="ChEBI" id="CHEBI:30413"/>
    </cofactor>
</comment>
<dbReference type="InterPro" id="IPR017972">
    <property type="entry name" value="Cyt_P450_CS"/>
</dbReference>
<evidence type="ECO:0000256" key="4">
    <source>
        <dbReference type="RuleBase" id="RU000461"/>
    </source>
</evidence>